<proteinExistence type="predicted"/>
<dbReference type="Proteomes" id="UP000095286">
    <property type="component" value="Unplaced"/>
</dbReference>
<protein>
    <submittedName>
        <fullName evidence="2">FA domain-containing protein</fullName>
    </submittedName>
</protein>
<sequence>MEHHIFFRLIVPPLEPSKSLFSLGSRYRYSGRTEYQSIVETKRRARVERAFMRANSKTGFLRSTIAIGSRNDSSTSSRTTTFSQPNTATTTVSTMSNNLDSALSNADVEYCVKTSMNNGHYHPKIDEDNISNNSAKGSTYNTWTNGNICNVKRTASFLRRNFSLKRGGLNMFTSNSSSSSISSLFMKMIPKGSTSAADIATNKTDTIDEQFMRILRHRPIQEIGATHNHSDLR</sequence>
<evidence type="ECO:0000313" key="2">
    <source>
        <dbReference type="WBParaSite" id="RSKR_0000403466.1"/>
    </source>
</evidence>
<evidence type="ECO:0000313" key="1">
    <source>
        <dbReference type="Proteomes" id="UP000095286"/>
    </source>
</evidence>
<reference evidence="2" key="1">
    <citation type="submission" date="2016-11" db="UniProtKB">
        <authorList>
            <consortium name="WormBaseParasite"/>
        </authorList>
    </citation>
    <scope>IDENTIFICATION</scope>
    <source>
        <strain evidence="2">KR3021</strain>
    </source>
</reference>
<name>A0AC35TSX8_9BILA</name>
<dbReference type="WBParaSite" id="RSKR_0000403466.1">
    <property type="protein sequence ID" value="RSKR_0000403466.1"/>
    <property type="gene ID" value="RSKR_0000403466"/>
</dbReference>
<accession>A0AC35TSX8</accession>
<organism evidence="1 2">
    <name type="scientific">Rhabditophanes sp. KR3021</name>
    <dbReference type="NCBI Taxonomy" id="114890"/>
    <lineage>
        <taxon>Eukaryota</taxon>
        <taxon>Metazoa</taxon>
        <taxon>Ecdysozoa</taxon>
        <taxon>Nematoda</taxon>
        <taxon>Chromadorea</taxon>
        <taxon>Rhabditida</taxon>
        <taxon>Tylenchina</taxon>
        <taxon>Panagrolaimomorpha</taxon>
        <taxon>Strongyloidoidea</taxon>
        <taxon>Alloionematidae</taxon>
        <taxon>Rhabditophanes</taxon>
    </lineage>
</organism>